<dbReference type="Proteomes" id="UP000294360">
    <property type="component" value="Plasmid 3"/>
</dbReference>
<organism evidence="1 2">
    <name type="scientific">Methylocella tundrae</name>
    <dbReference type="NCBI Taxonomy" id="227605"/>
    <lineage>
        <taxon>Bacteria</taxon>
        <taxon>Pseudomonadati</taxon>
        <taxon>Pseudomonadota</taxon>
        <taxon>Alphaproteobacteria</taxon>
        <taxon>Hyphomicrobiales</taxon>
        <taxon>Beijerinckiaceae</taxon>
        <taxon>Methylocella</taxon>
    </lineage>
</organism>
<dbReference type="EMBL" id="LR536452">
    <property type="protein sequence ID" value="VFU17617.1"/>
    <property type="molecule type" value="Genomic_DNA"/>
</dbReference>
<evidence type="ECO:0000313" key="2">
    <source>
        <dbReference type="Proteomes" id="UP000294360"/>
    </source>
</evidence>
<accession>A0A4U8Z7S9</accession>
<dbReference type="AlphaFoldDB" id="A0A4U8Z7S9"/>
<proteinExistence type="predicted"/>
<dbReference type="KEGG" id="mtun:MTUNDRAET4_0156.2"/>
<sequence>MALRARSEKVEALLGTCSPRNLGFALLGLKPDIYSQRATLLGGLRLLPLGRFYRNGKDIYPELIAALGAPPR</sequence>
<evidence type="ECO:0000313" key="1">
    <source>
        <dbReference type="EMBL" id="VFU17617.1"/>
    </source>
</evidence>
<protein>
    <submittedName>
        <fullName evidence="1">Uncharacterized protein</fullName>
    </submittedName>
</protein>
<name>A0A4U8Z7S9_METTU</name>
<keyword evidence="1" id="KW-0614">Plasmid</keyword>
<gene>
    <name evidence="1" type="ORF">MTUNDRAET4_0156</name>
</gene>
<reference evidence="1 2" key="1">
    <citation type="submission" date="2019-03" db="EMBL/GenBank/DDBJ databases">
        <authorList>
            <person name="Kox A.R. M."/>
        </authorList>
    </citation>
    <scope>NUCLEOTIDE SEQUENCE [LARGE SCALE GENOMIC DNA]</scope>
    <source>
        <strain evidence="1">MTUNDRAET4 annotated genome</strain>
        <plasmid evidence="2">3</plasmid>
    </source>
</reference>
<geneLocation type="plasmid" evidence="1 2">
    <name>3</name>
</geneLocation>